<comment type="subcellular location">
    <subcellularLocation>
        <location evidence="2">Cytoplasm</location>
    </subcellularLocation>
    <subcellularLocation>
        <location evidence="1">Endosome membrane</location>
        <topology evidence="1">Peripheral membrane protein</topology>
    </subcellularLocation>
</comment>
<keyword evidence="9" id="KW-0175">Coiled coil</keyword>
<sequence length="403" mass="44657">MALPDVPEEIEKVIGPFIKRAKELDQYQPVISYFAKLYSAQLILEGKYHLQSEGVAKFTETLLNEIEEDKKDLTESSEKIADLIDDNEKSFKLVLGFSNVIFTGADKKVRESKADKRTALDFKAASDFYQLLHLWNEQYEEKKDVVEKRVKYSKYQCARILKSIRNGEDPNGELNSEGGHAIGDKSDEKAFEEENQTDQTVPDLPPPPTELADSKPIGIDSIPNETDKACERDSITGEADNATYETGNVELPDAPRKIEGELDMPEAPVLIKGEKNHLGLPTAPTEKAQPVPRTDFGSKGAKSSPFIPRKALSGGDEVASRKTEVASRKTETGAGSKIQIGAPANSSMHKPISKQDVDKIWKQEEIIGQAQKRAKFAINALNYDDIPTAISELEKALELLRAK</sequence>
<evidence type="ECO:0000256" key="6">
    <source>
        <dbReference type="ARBA" id="ARBA00022753"/>
    </source>
</evidence>
<dbReference type="Pfam" id="PF18097">
    <property type="entry name" value="Vta1_C"/>
    <property type="match status" value="1"/>
</dbReference>
<dbReference type="PANTHER" id="PTHR46009:SF1">
    <property type="entry name" value="VACUOLAR PROTEIN SORTING-ASSOCIATED PROTEIN VTA1 HOMOLOG"/>
    <property type="match status" value="1"/>
</dbReference>
<reference evidence="13 14" key="1">
    <citation type="submission" date="2019-07" db="EMBL/GenBank/DDBJ databases">
        <authorList>
            <person name="Friedrich A."/>
            <person name="Schacherer J."/>
        </authorList>
    </citation>
    <scope>NUCLEOTIDE SEQUENCE [LARGE SCALE GENOMIC DNA]</scope>
</reference>
<evidence type="ECO:0000256" key="2">
    <source>
        <dbReference type="ARBA" id="ARBA00004496"/>
    </source>
</evidence>
<dbReference type="Proteomes" id="UP000478008">
    <property type="component" value="Unassembled WGS sequence"/>
</dbReference>
<dbReference type="GO" id="GO:0032511">
    <property type="term" value="P:late endosome to vacuole transport via multivesicular body sorting pathway"/>
    <property type="evidence" value="ECO:0007669"/>
    <property type="project" value="InterPro"/>
</dbReference>
<keyword evidence="14" id="KW-1185">Reference proteome</keyword>
<evidence type="ECO:0000313" key="14">
    <source>
        <dbReference type="Proteomes" id="UP000478008"/>
    </source>
</evidence>
<dbReference type="InterPro" id="IPR041212">
    <property type="entry name" value="Vta1_C"/>
</dbReference>
<comment type="similarity">
    <text evidence="3">Belongs to the VTA1 family.</text>
</comment>
<dbReference type="InterPro" id="IPR039431">
    <property type="entry name" value="Vta1/CALS_N"/>
</dbReference>
<feature type="region of interest" description="Disordered" evidence="10">
    <location>
        <begin position="166"/>
        <end position="225"/>
    </location>
</feature>
<name>A0A7D9CZN9_DEKBR</name>
<keyword evidence="8" id="KW-0472">Membrane</keyword>
<organism evidence="13 14">
    <name type="scientific">Dekkera bruxellensis</name>
    <name type="common">Brettanomyces custersii</name>
    <dbReference type="NCBI Taxonomy" id="5007"/>
    <lineage>
        <taxon>Eukaryota</taxon>
        <taxon>Fungi</taxon>
        <taxon>Dikarya</taxon>
        <taxon>Ascomycota</taxon>
        <taxon>Saccharomycotina</taxon>
        <taxon>Pichiomycetes</taxon>
        <taxon>Pichiales</taxon>
        <taxon>Pichiaceae</taxon>
        <taxon>Brettanomyces</taxon>
    </lineage>
</organism>
<evidence type="ECO:0000256" key="7">
    <source>
        <dbReference type="ARBA" id="ARBA00022927"/>
    </source>
</evidence>
<feature type="compositionally biased region" description="Basic and acidic residues" evidence="10">
    <location>
        <begin position="318"/>
        <end position="331"/>
    </location>
</feature>
<keyword evidence="7" id="KW-0653">Protein transport</keyword>
<evidence type="ECO:0000256" key="4">
    <source>
        <dbReference type="ARBA" id="ARBA00022448"/>
    </source>
</evidence>
<dbReference type="Gene3D" id="1.20.5.420">
    <property type="entry name" value="Immunoglobulin FC, subunit C"/>
    <property type="match status" value="1"/>
</dbReference>
<evidence type="ECO:0000313" key="13">
    <source>
        <dbReference type="EMBL" id="VUG19678.1"/>
    </source>
</evidence>
<dbReference type="EMBL" id="CABFWN010000005">
    <property type="protein sequence ID" value="VUG19678.1"/>
    <property type="molecule type" value="Genomic_DNA"/>
</dbReference>
<evidence type="ECO:0000259" key="12">
    <source>
        <dbReference type="Pfam" id="PF18097"/>
    </source>
</evidence>
<protein>
    <submittedName>
        <fullName evidence="13">DEBR0S5_09076g1_1</fullName>
    </submittedName>
</protein>
<feature type="coiled-coil region" evidence="9">
    <location>
        <begin position="56"/>
        <end position="86"/>
    </location>
</feature>
<dbReference type="GO" id="GO:0015031">
    <property type="term" value="P:protein transport"/>
    <property type="evidence" value="ECO:0007669"/>
    <property type="project" value="UniProtKB-KW"/>
</dbReference>
<keyword evidence="5" id="KW-0963">Cytoplasm</keyword>
<evidence type="ECO:0000256" key="1">
    <source>
        <dbReference type="ARBA" id="ARBA00004481"/>
    </source>
</evidence>
<evidence type="ECO:0000256" key="10">
    <source>
        <dbReference type="SAM" id="MobiDB-lite"/>
    </source>
</evidence>
<dbReference type="Gene3D" id="1.25.40.270">
    <property type="entry name" value="Vacuolar protein sorting-associated protein vta1"/>
    <property type="match status" value="1"/>
</dbReference>
<feature type="domain" description="Vta1/callose synthase N-terminal" evidence="11">
    <location>
        <begin position="14"/>
        <end position="166"/>
    </location>
</feature>
<dbReference type="PANTHER" id="PTHR46009">
    <property type="entry name" value="VACUOLAR PROTEIN SORTING-ASSOCIATED PROTEIN VTA1 HOMOLOG"/>
    <property type="match status" value="1"/>
</dbReference>
<evidence type="ECO:0000256" key="8">
    <source>
        <dbReference type="ARBA" id="ARBA00023136"/>
    </source>
</evidence>
<keyword evidence="6" id="KW-0967">Endosome</keyword>
<gene>
    <name evidence="13" type="ORF">DEBR0S5_09076G</name>
</gene>
<evidence type="ECO:0000256" key="3">
    <source>
        <dbReference type="ARBA" id="ARBA00007895"/>
    </source>
</evidence>
<dbReference type="GO" id="GO:0005771">
    <property type="term" value="C:multivesicular body"/>
    <property type="evidence" value="ECO:0007669"/>
    <property type="project" value="TreeGrafter"/>
</dbReference>
<proteinExistence type="inferred from homology"/>
<dbReference type="InterPro" id="IPR044538">
    <property type="entry name" value="Vta1-like"/>
</dbReference>
<dbReference type="GO" id="GO:0010008">
    <property type="term" value="C:endosome membrane"/>
    <property type="evidence" value="ECO:0007669"/>
    <property type="project" value="UniProtKB-SubCell"/>
</dbReference>
<dbReference type="InterPro" id="IPR023175">
    <property type="entry name" value="Vta1/CALS_N_sf"/>
</dbReference>
<feature type="domain" description="Vta1 C-terminal" evidence="12">
    <location>
        <begin position="365"/>
        <end position="401"/>
    </location>
</feature>
<evidence type="ECO:0000259" key="11">
    <source>
        <dbReference type="Pfam" id="PF04652"/>
    </source>
</evidence>
<evidence type="ECO:0000256" key="9">
    <source>
        <dbReference type="SAM" id="Coils"/>
    </source>
</evidence>
<dbReference type="Pfam" id="PF04652">
    <property type="entry name" value="Vta1"/>
    <property type="match status" value="1"/>
</dbReference>
<feature type="region of interest" description="Disordered" evidence="10">
    <location>
        <begin position="280"/>
        <end position="355"/>
    </location>
</feature>
<dbReference type="AlphaFoldDB" id="A0A7D9CZN9"/>
<evidence type="ECO:0000256" key="5">
    <source>
        <dbReference type="ARBA" id="ARBA00022490"/>
    </source>
</evidence>
<keyword evidence="4" id="KW-0813">Transport</keyword>
<accession>A0A7D9CZN9</accession>